<feature type="domain" description="EF-hand" evidence="2">
    <location>
        <begin position="77"/>
        <end position="112"/>
    </location>
</feature>
<dbReference type="PROSITE" id="PS50222">
    <property type="entry name" value="EF_HAND_2"/>
    <property type="match status" value="2"/>
</dbReference>
<dbReference type="InterPro" id="IPR011992">
    <property type="entry name" value="EF-hand-dom_pair"/>
</dbReference>
<organism evidence="3 4">
    <name type="scientific">Chrysochromulina tobinii</name>
    <dbReference type="NCBI Taxonomy" id="1460289"/>
    <lineage>
        <taxon>Eukaryota</taxon>
        <taxon>Haptista</taxon>
        <taxon>Haptophyta</taxon>
        <taxon>Prymnesiophyceae</taxon>
        <taxon>Prymnesiales</taxon>
        <taxon>Chrysochromulinaceae</taxon>
        <taxon>Chrysochromulina</taxon>
    </lineage>
</organism>
<reference evidence="4" key="1">
    <citation type="journal article" date="2015" name="PLoS Genet.">
        <title>Genome Sequence and Transcriptome Analyses of Chrysochromulina tobin: Metabolic Tools for Enhanced Algal Fitness in the Prominent Order Prymnesiales (Haptophyceae).</title>
        <authorList>
            <person name="Hovde B.T."/>
            <person name="Deodato C.R."/>
            <person name="Hunsperger H.M."/>
            <person name="Ryken S.A."/>
            <person name="Yost W."/>
            <person name="Jha R.K."/>
            <person name="Patterson J."/>
            <person name="Monnat R.J. Jr."/>
            <person name="Barlow S.B."/>
            <person name="Starkenburg S.R."/>
            <person name="Cattolico R.A."/>
        </authorList>
    </citation>
    <scope>NUCLEOTIDE SEQUENCE</scope>
    <source>
        <strain evidence="4">CCMP291</strain>
    </source>
</reference>
<dbReference type="GO" id="GO:0005509">
    <property type="term" value="F:calcium ion binding"/>
    <property type="evidence" value="ECO:0007669"/>
    <property type="project" value="InterPro"/>
</dbReference>
<evidence type="ECO:0000259" key="2">
    <source>
        <dbReference type="PROSITE" id="PS50222"/>
    </source>
</evidence>
<dbReference type="SUPFAM" id="SSF47473">
    <property type="entry name" value="EF-hand"/>
    <property type="match status" value="1"/>
</dbReference>
<keyword evidence="4" id="KW-1185">Reference proteome</keyword>
<evidence type="ECO:0000256" key="1">
    <source>
        <dbReference type="ARBA" id="ARBA00022837"/>
    </source>
</evidence>
<dbReference type="PROSITE" id="PS00018">
    <property type="entry name" value="EF_HAND_1"/>
    <property type="match status" value="2"/>
</dbReference>
<gene>
    <name evidence="3" type="ORF">Ctob_001254</name>
</gene>
<feature type="domain" description="EF-hand" evidence="2">
    <location>
        <begin position="41"/>
        <end position="76"/>
    </location>
</feature>
<dbReference type="Proteomes" id="UP000037460">
    <property type="component" value="Unassembled WGS sequence"/>
</dbReference>
<accession>A0A0M0JCE0</accession>
<dbReference type="Pfam" id="PF13499">
    <property type="entry name" value="EF-hand_7"/>
    <property type="match status" value="1"/>
</dbReference>
<dbReference type="Gene3D" id="1.10.238.10">
    <property type="entry name" value="EF-hand"/>
    <property type="match status" value="1"/>
</dbReference>
<name>A0A0M0JCE0_9EUKA</name>
<protein>
    <recommendedName>
        <fullName evidence="2">EF-hand domain-containing protein</fullName>
    </recommendedName>
</protein>
<dbReference type="SMART" id="SM00054">
    <property type="entry name" value="EFh"/>
    <property type="match status" value="2"/>
</dbReference>
<dbReference type="InterPro" id="IPR018247">
    <property type="entry name" value="EF_Hand_1_Ca_BS"/>
</dbReference>
<comment type="caution">
    <text evidence="3">The sequence shown here is derived from an EMBL/GenBank/DDBJ whole genome shotgun (WGS) entry which is preliminary data.</text>
</comment>
<dbReference type="CDD" id="cd00051">
    <property type="entry name" value="EFh"/>
    <property type="match status" value="1"/>
</dbReference>
<dbReference type="EMBL" id="JWZX01003112">
    <property type="protein sequence ID" value="KOO24244.1"/>
    <property type="molecule type" value="Genomic_DNA"/>
</dbReference>
<proteinExistence type="predicted"/>
<keyword evidence="1" id="KW-0106">Calcium</keyword>
<evidence type="ECO:0000313" key="3">
    <source>
        <dbReference type="EMBL" id="KOO24244.1"/>
    </source>
</evidence>
<evidence type="ECO:0000313" key="4">
    <source>
        <dbReference type="Proteomes" id="UP000037460"/>
    </source>
</evidence>
<dbReference type="AlphaFoldDB" id="A0A0M0JCE0"/>
<sequence length="318" mass="34369">MLHDRQGLEVLDQKGTDEKEKVLQRRDEALVQNKVLRALSRRGLSLRELFHLLDTNGDGEIDPSEFVKGVQELEGCLSVSQVERLMTIIDTDHSGTIDFHELAKGLQKIDLRVEVYEYMLVVMRLYSAEMARTAQLLRARFDQARADVATQAAKDIDLAKDPAAKVAAAKAATAIAELTANGQLPAEAVKTLLKQLDAPFAPADASRLIHEMGRDSLPAGAGGAPNASKRASERLSLAPDVGGAPLTLPINRDAFTRVCIANGFTALQSSAFKEMGQAIQSSVNAMMVASSFVRKLPFGKKKTLPPDAGGPLMTTDDH</sequence>
<dbReference type="OrthoDB" id="418595at2759"/>
<dbReference type="InterPro" id="IPR002048">
    <property type="entry name" value="EF_hand_dom"/>
</dbReference>